<dbReference type="PROSITE" id="PS50106">
    <property type="entry name" value="PDZ"/>
    <property type="match status" value="1"/>
</dbReference>
<sequence length="617" mass="65202">MHMIGRPTRIPCCNAKLVSGPDVRAARLVQYACFTDRKKKNSKTSLPETPVPNSLAEYDVGCNPSFLRVALRAAFAFVCSTAVTLSSGPEPGWGWPPGARAEAAEAYSVAAYERAVAGRRDGGGDGPNLALFTEDAQKAMSRLLQYARYVESISAAEHSCGPACTENREMLEKAWQVVASEHYSASGVFSQRAWADTLLEVLKSHDGLLPTKSDLQAAISDMLSTLQDPYTEFLPPSAFRRALRRPLPREQSYLRAQYVGLGLELGPVAPGGGRVVLAPLAGSPAEAAGISRGDRLISIDGTPVDQLEVEQLRGLMRGPAGSTATLEWIPAPTANAGAAAAAAAAASASVRSIASNNRPSVASASTAASAAFRQSSGGPRIIKDVERRDLPQPAIKVSKVSMGPPGFYVTYVRLLYFGSETTEGLEAVLRRNEGAPGNVGYILDLRNNPGGVFEEAIASASMFLRRGDVIAKTIRGPEEVVDTVWQVGSLPSEVFPGLPGKLASKPVVLLANRSTASASEVFTGALRDNGRAALLGERTFGKGLVQYYFPLRDGKDGGVRVTVAKYLTPSGYDISGRGAGLAPNLACVDYPHGGLPTSLQQSDRCIRQAAALLADKT</sequence>
<feature type="domain" description="PDZ" evidence="5">
    <location>
        <begin position="262"/>
        <end position="317"/>
    </location>
</feature>
<comment type="caution">
    <text evidence="6">The sequence shown here is derived from an EMBL/GenBank/DDBJ whole genome shotgun (WGS) entry which is preliminary data.</text>
</comment>
<dbReference type="InterPro" id="IPR004447">
    <property type="entry name" value="Peptidase_S41A"/>
</dbReference>
<dbReference type="CDD" id="cd07560">
    <property type="entry name" value="Peptidase_S41_CPP"/>
    <property type="match status" value="1"/>
</dbReference>
<keyword evidence="3" id="KW-0378">Hydrolase</keyword>
<comment type="similarity">
    <text evidence="1">Belongs to the peptidase S41A family.</text>
</comment>
<evidence type="ECO:0000256" key="1">
    <source>
        <dbReference type="ARBA" id="ARBA00009179"/>
    </source>
</evidence>
<dbReference type="Proteomes" id="UP001165090">
    <property type="component" value="Unassembled WGS sequence"/>
</dbReference>
<accession>A0ABQ5RZ24</accession>
<dbReference type="Pfam" id="PF17820">
    <property type="entry name" value="PDZ_6"/>
    <property type="match status" value="1"/>
</dbReference>
<evidence type="ECO:0000259" key="5">
    <source>
        <dbReference type="PROSITE" id="PS50106"/>
    </source>
</evidence>
<keyword evidence="2" id="KW-0645">Protease</keyword>
<dbReference type="SUPFAM" id="SSF50156">
    <property type="entry name" value="PDZ domain-like"/>
    <property type="match status" value="1"/>
</dbReference>
<organism evidence="6 7">
    <name type="scientific">Volvox africanus</name>
    <dbReference type="NCBI Taxonomy" id="51714"/>
    <lineage>
        <taxon>Eukaryota</taxon>
        <taxon>Viridiplantae</taxon>
        <taxon>Chlorophyta</taxon>
        <taxon>core chlorophytes</taxon>
        <taxon>Chlorophyceae</taxon>
        <taxon>CS clade</taxon>
        <taxon>Chlamydomonadales</taxon>
        <taxon>Volvocaceae</taxon>
        <taxon>Volvox</taxon>
    </lineage>
</organism>
<keyword evidence="4" id="KW-0720">Serine protease</keyword>
<proteinExistence type="inferred from homology"/>
<dbReference type="PANTHER" id="PTHR32060:SF28">
    <property type="entry name" value="PEPTIDASE S41 FAMILY PROTEIN"/>
    <property type="match status" value="1"/>
</dbReference>
<dbReference type="InterPro" id="IPR041489">
    <property type="entry name" value="PDZ_6"/>
</dbReference>
<evidence type="ECO:0000256" key="2">
    <source>
        <dbReference type="ARBA" id="ARBA00022670"/>
    </source>
</evidence>
<dbReference type="Pfam" id="PF03572">
    <property type="entry name" value="Peptidase_S41"/>
    <property type="match status" value="1"/>
</dbReference>
<evidence type="ECO:0000313" key="7">
    <source>
        <dbReference type="Proteomes" id="UP001165090"/>
    </source>
</evidence>
<gene>
    <name evidence="6" type="ORF">VaNZ11_005459</name>
</gene>
<dbReference type="InterPro" id="IPR036034">
    <property type="entry name" value="PDZ_sf"/>
</dbReference>
<keyword evidence="7" id="KW-1185">Reference proteome</keyword>
<dbReference type="SUPFAM" id="SSF52096">
    <property type="entry name" value="ClpP/crotonase"/>
    <property type="match status" value="1"/>
</dbReference>
<dbReference type="EMBL" id="BSDZ01000013">
    <property type="protein sequence ID" value="GLI62729.1"/>
    <property type="molecule type" value="Genomic_DNA"/>
</dbReference>
<dbReference type="InterPro" id="IPR029045">
    <property type="entry name" value="ClpP/crotonase-like_dom_sf"/>
</dbReference>
<dbReference type="InterPro" id="IPR001478">
    <property type="entry name" value="PDZ"/>
</dbReference>
<reference evidence="6 7" key="1">
    <citation type="journal article" date="2023" name="IScience">
        <title>Expanded male sex-determining region conserved during the evolution of homothallism in the green alga Volvox.</title>
        <authorList>
            <person name="Yamamoto K."/>
            <person name="Matsuzaki R."/>
            <person name="Mahakham W."/>
            <person name="Heman W."/>
            <person name="Sekimoto H."/>
            <person name="Kawachi M."/>
            <person name="Minakuchi Y."/>
            <person name="Toyoda A."/>
            <person name="Nozaki H."/>
        </authorList>
    </citation>
    <scope>NUCLEOTIDE SEQUENCE [LARGE SCALE GENOMIC DNA]</scope>
    <source>
        <strain evidence="6 7">NIES-4468</strain>
    </source>
</reference>
<dbReference type="Gene3D" id="3.30.750.44">
    <property type="match status" value="1"/>
</dbReference>
<name>A0ABQ5RZ24_9CHLO</name>
<dbReference type="Gene3D" id="2.30.42.10">
    <property type="match status" value="1"/>
</dbReference>
<evidence type="ECO:0000256" key="4">
    <source>
        <dbReference type="ARBA" id="ARBA00022825"/>
    </source>
</evidence>
<evidence type="ECO:0000313" key="6">
    <source>
        <dbReference type="EMBL" id="GLI62729.1"/>
    </source>
</evidence>
<protein>
    <recommendedName>
        <fullName evidence="5">PDZ domain-containing protein</fullName>
    </recommendedName>
</protein>
<evidence type="ECO:0000256" key="3">
    <source>
        <dbReference type="ARBA" id="ARBA00022801"/>
    </source>
</evidence>
<dbReference type="PANTHER" id="PTHR32060">
    <property type="entry name" value="TAIL-SPECIFIC PROTEASE"/>
    <property type="match status" value="1"/>
</dbReference>
<dbReference type="CDD" id="cd06782">
    <property type="entry name" value="cpPDZ_CPP-like"/>
    <property type="match status" value="1"/>
</dbReference>
<dbReference type="Gene3D" id="3.90.226.10">
    <property type="entry name" value="2-enoyl-CoA Hydratase, Chain A, domain 1"/>
    <property type="match status" value="1"/>
</dbReference>
<dbReference type="SMART" id="SM00228">
    <property type="entry name" value="PDZ"/>
    <property type="match status" value="1"/>
</dbReference>
<dbReference type="SMART" id="SM00245">
    <property type="entry name" value="TSPc"/>
    <property type="match status" value="1"/>
</dbReference>
<dbReference type="InterPro" id="IPR005151">
    <property type="entry name" value="Tail-specific_protease"/>
</dbReference>